<comment type="pathway">
    <text evidence="1">Secondary metabolite biosynthesis.</text>
</comment>
<dbReference type="SUPFAM" id="SSF53335">
    <property type="entry name" value="S-adenosyl-L-methionine-dependent methyltransferases"/>
    <property type="match status" value="1"/>
</dbReference>
<evidence type="ECO:0000313" key="7">
    <source>
        <dbReference type="EMBL" id="CAF1225507.1"/>
    </source>
</evidence>
<dbReference type="GO" id="GO:0016740">
    <property type="term" value="F:transferase activity"/>
    <property type="evidence" value="ECO:0007669"/>
    <property type="project" value="UniProtKB-KW"/>
</dbReference>
<comment type="caution">
    <text evidence="8">The sequence shown here is derived from an EMBL/GenBank/DDBJ whole genome shotgun (WGS) entry which is preliminary data.</text>
</comment>
<evidence type="ECO:0000313" key="11">
    <source>
        <dbReference type="Proteomes" id="UP000663844"/>
    </source>
</evidence>
<evidence type="ECO:0000313" key="5">
    <source>
        <dbReference type="EMBL" id="CAF0901196.1"/>
    </source>
</evidence>
<evidence type="ECO:0000313" key="8">
    <source>
        <dbReference type="EMBL" id="CAF3529732.1"/>
    </source>
</evidence>
<dbReference type="Proteomes" id="UP000663860">
    <property type="component" value="Unassembled WGS sequence"/>
</dbReference>
<dbReference type="EMBL" id="CAJNON010000371">
    <property type="protein sequence ID" value="CAF1225507.1"/>
    <property type="molecule type" value="Genomic_DNA"/>
</dbReference>
<dbReference type="PANTHER" id="PTHR35897:SF1">
    <property type="entry name" value="METHYLTRANSFERASE AUSD"/>
    <property type="match status" value="1"/>
</dbReference>
<dbReference type="InterPro" id="IPR029063">
    <property type="entry name" value="SAM-dependent_MTases_sf"/>
</dbReference>
<dbReference type="Gene3D" id="3.40.50.150">
    <property type="entry name" value="Vaccinia Virus protein VP39"/>
    <property type="match status" value="1"/>
</dbReference>
<dbReference type="InterPro" id="IPR051654">
    <property type="entry name" value="Meroterpenoid_MTases"/>
</dbReference>
<accession>A0A818ITR1</accession>
<dbReference type="Proteomes" id="UP000663845">
    <property type="component" value="Unassembled WGS sequence"/>
</dbReference>
<dbReference type="EMBL" id="CAJOAZ010000097">
    <property type="protein sequence ID" value="CAF3529732.1"/>
    <property type="molecule type" value="Genomic_DNA"/>
</dbReference>
<dbReference type="OrthoDB" id="10022808at2759"/>
<dbReference type="EMBL" id="CAJNOG010000255">
    <property type="protein sequence ID" value="CAF1120847.1"/>
    <property type="molecule type" value="Genomic_DNA"/>
</dbReference>
<evidence type="ECO:0000256" key="3">
    <source>
        <dbReference type="ARBA" id="ARBA00022691"/>
    </source>
</evidence>
<dbReference type="Proteomes" id="UP000663844">
    <property type="component" value="Unassembled WGS sequence"/>
</dbReference>
<gene>
    <name evidence="5" type="ORF">IZO911_LOCUS12262</name>
    <name evidence="6" type="ORF">JYZ213_LOCUS22470</name>
    <name evidence="10" type="ORF">KXQ929_LOCUS26931</name>
    <name evidence="9" type="ORF">OKA104_LOCUS26289</name>
    <name evidence="8" type="ORF">OXD698_LOCUS2875</name>
    <name evidence="7" type="ORF">VCS650_LOCUS26958</name>
</gene>
<proteinExistence type="inferred from homology"/>
<dbReference type="Proteomes" id="UP000663891">
    <property type="component" value="Unassembled WGS sequence"/>
</dbReference>
<dbReference type="PANTHER" id="PTHR35897">
    <property type="entry name" value="METHYLTRANSFERASE AUSD"/>
    <property type="match status" value="1"/>
</dbReference>
<dbReference type="Proteomes" id="UP000663868">
    <property type="component" value="Unassembled WGS sequence"/>
</dbReference>
<dbReference type="EMBL" id="CAJNOE010000094">
    <property type="protein sequence ID" value="CAF0901196.1"/>
    <property type="molecule type" value="Genomic_DNA"/>
</dbReference>
<reference evidence="8" key="1">
    <citation type="submission" date="2021-02" db="EMBL/GenBank/DDBJ databases">
        <authorList>
            <person name="Nowell W R."/>
        </authorList>
    </citation>
    <scope>NUCLEOTIDE SEQUENCE</scope>
</reference>
<organism evidence="8 11">
    <name type="scientific">Adineta steineri</name>
    <dbReference type="NCBI Taxonomy" id="433720"/>
    <lineage>
        <taxon>Eukaryota</taxon>
        <taxon>Metazoa</taxon>
        <taxon>Spiralia</taxon>
        <taxon>Gnathifera</taxon>
        <taxon>Rotifera</taxon>
        <taxon>Eurotatoria</taxon>
        <taxon>Bdelloidea</taxon>
        <taxon>Adinetida</taxon>
        <taxon>Adinetidae</taxon>
        <taxon>Adineta</taxon>
    </lineage>
</organism>
<keyword evidence="2" id="KW-0808">Transferase</keyword>
<evidence type="ECO:0000313" key="6">
    <source>
        <dbReference type="EMBL" id="CAF1120847.1"/>
    </source>
</evidence>
<sequence>MSSNESVTETHNFYIDEPPINTDIETFFTKYASIPVSELREHLLTIRNRAWQNHNYPCLGRWGFLDFSIQQNPIYKEVVEKCKTEDATVIDFGCCLGQDVRQLIYDGVSPNQIRGYDLDPFFINQGYELFRDGELMKEKKIFSTGDIFDDQFLKTIEPADYVHVGSFIHLFDAETQKDVCKRLTHLSKHAIIGRQAGAVVAGEHPRATGSGKMMRHSPESFTHMWDEVTNGKWYVESATLTTTTIGAIINGKLTFVVRKRDEK</sequence>
<evidence type="ECO:0000313" key="10">
    <source>
        <dbReference type="EMBL" id="CAF3973808.1"/>
    </source>
</evidence>
<name>A0A818ITR1_9BILA</name>
<evidence type="ECO:0000256" key="2">
    <source>
        <dbReference type="ARBA" id="ARBA00022679"/>
    </source>
</evidence>
<evidence type="ECO:0000313" key="9">
    <source>
        <dbReference type="EMBL" id="CAF3939330.1"/>
    </source>
</evidence>
<keyword evidence="3" id="KW-0949">S-adenosyl-L-methionine</keyword>
<evidence type="ECO:0000256" key="1">
    <source>
        <dbReference type="ARBA" id="ARBA00005179"/>
    </source>
</evidence>
<dbReference type="AlphaFoldDB" id="A0A818ITR1"/>
<evidence type="ECO:0000256" key="4">
    <source>
        <dbReference type="ARBA" id="ARBA00038314"/>
    </source>
</evidence>
<dbReference type="EMBL" id="CAJOBB010002494">
    <property type="protein sequence ID" value="CAF3973808.1"/>
    <property type="molecule type" value="Genomic_DNA"/>
</dbReference>
<dbReference type="Proteomes" id="UP000663881">
    <property type="component" value="Unassembled WGS sequence"/>
</dbReference>
<evidence type="ECO:0008006" key="12">
    <source>
        <dbReference type="Google" id="ProtNLM"/>
    </source>
</evidence>
<protein>
    <recommendedName>
        <fullName evidence="12">Methyltransferase domain-containing protein</fullName>
    </recommendedName>
</protein>
<dbReference type="EMBL" id="CAJOAY010002288">
    <property type="protein sequence ID" value="CAF3939330.1"/>
    <property type="molecule type" value="Genomic_DNA"/>
</dbReference>
<comment type="similarity">
    <text evidence="4">Belongs to the class I-like SAM-binding methyltransferase superfamily.</text>
</comment>